<organism evidence="1">
    <name type="scientific">Hydatigena taeniaeformis</name>
    <name type="common">Feline tapeworm</name>
    <name type="synonym">Taenia taeniaeformis</name>
    <dbReference type="NCBI Taxonomy" id="6205"/>
    <lineage>
        <taxon>Eukaryota</taxon>
        <taxon>Metazoa</taxon>
        <taxon>Spiralia</taxon>
        <taxon>Lophotrochozoa</taxon>
        <taxon>Platyhelminthes</taxon>
        <taxon>Cestoda</taxon>
        <taxon>Eucestoda</taxon>
        <taxon>Cyclophyllidea</taxon>
        <taxon>Taeniidae</taxon>
        <taxon>Hydatigera</taxon>
    </lineage>
</organism>
<sequence length="97" mass="10643">LPMSRLPMIPTGSTFVVLPCCAIFTSDPLVSLVLVRPSVEANVTAFVHGTMCEPPPPYFVDVFTKSRIWVLLRGEVMVGGKFHASAAVIWTVLRTRL</sequence>
<name>A0A0R3XAR4_HYDTA</name>
<proteinExistence type="predicted"/>
<protein>
    <submittedName>
        <fullName evidence="1">Cyclic nucleotide-binding domain-containing protein</fullName>
    </submittedName>
</protein>
<evidence type="ECO:0000313" key="1">
    <source>
        <dbReference type="WBParaSite" id="TTAC_0001064101-mRNA-1"/>
    </source>
</evidence>
<accession>A0A0R3XAR4</accession>
<dbReference type="AlphaFoldDB" id="A0A0R3XAR4"/>
<reference evidence="1" key="1">
    <citation type="submission" date="2017-02" db="UniProtKB">
        <authorList>
            <consortium name="WormBaseParasite"/>
        </authorList>
    </citation>
    <scope>IDENTIFICATION</scope>
</reference>
<dbReference type="WBParaSite" id="TTAC_0001064101-mRNA-1">
    <property type="protein sequence ID" value="TTAC_0001064101-mRNA-1"/>
    <property type="gene ID" value="TTAC_0001064101"/>
</dbReference>